<dbReference type="Proteomes" id="UP000718793">
    <property type="component" value="Unassembled WGS sequence"/>
</dbReference>
<feature type="domain" description="Smf/DprA SLOG" evidence="1">
    <location>
        <begin position="49"/>
        <end position="248"/>
    </location>
</feature>
<comment type="caution">
    <text evidence="2">The sequence shown here is derived from an EMBL/GenBank/DDBJ whole genome shotgun (WGS) entry which is preliminary data.</text>
</comment>
<dbReference type="InterPro" id="IPR057666">
    <property type="entry name" value="DrpA_SLOG"/>
</dbReference>
<proteinExistence type="predicted"/>
<name>A0ABS6DPI1_9MOLU</name>
<dbReference type="Pfam" id="PF02481">
    <property type="entry name" value="DNA_processg_A"/>
    <property type="match status" value="1"/>
</dbReference>
<evidence type="ECO:0000313" key="2">
    <source>
        <dbReference type="EMBL" id="MBU4692222.1"/>
    </source>
</evidence>
<dbReference type="RefSeq" id="WP_216488603.1">
    <property type="nucleotide sequence ID" value="NZ_JAHMHH010000001.1"/>
</dbReference>
<organism evidence="2 3">
    <name type="scientific">Mycoplasma zalophi</name>
    <dbReference type="NCBI Taxonomy" id="191287"/>
    <lineage>
        <taxon>Bacteria</taxon>
        <taxon>Bacillati</taxon>
        <taxon>Mycoplasmatota</taxon>
        <taxon>Mollicutes</taxon>
        <taxon>Mycoplasmataceae</taxon>
        <taxon>Mycoplasma</taxon>
    </lineage>
</organism>
<evidence type="ECO:0000313" key="3">
    <source>
        <dbReference type="Proteomes" id="UP000718793"/>
    </source>
</evidence>
<dbReference type="EMBL" id="JAHMHH010000001">
    <property type="protein sequence ID" value="MBU4692222.1"/>
    <property type="molecule type" value="Genomic_DNA"/>
</dbReference>
<evidence type="ECO:0000259" key="1">
    <source>
        <dbReference type="Pfam" id="PF02481"/>
    </source>
</evidence>
<reference evidence="2" key="1">
    <citation type="submission" date="2021-06" db="EMBL/GenBank/DDBJ databases">
        <title>Novel Mycoplasma species detected in California sea lions (Zalophus californianus) from the USA.</title>
        <authorList>
            <person name="Volokhov D.V."/>
            <person name="Furtak V.A."/>
            <person name="Zagorodnyaya T.A."/>
        </authorList>
    </citation>
    <scope>NUCLEOTIDE SEQUENCE [LARGE SCALE GENOMIC DNA]</scope>
    <source>
        <strain evidence="2">CSL 5346</strain>
    </source>
</reference>
<accession>A0ABS6DPI1</accession>
<sequence length="250" mass="29372">MNIFLLYLTFKNRGNWNKILEDLNNQTKITQDNLQKIQTKVQETEFQNYITILDKNYPNDFKNIYKPPFCIFYSGNLELLDHKNKICLSGNYLTKNIEDLIEFTTKKLFEKNPDTVLVTTAKNILEMKIVLYFLKNNQKIIFISPFNIQSIFSSFPELRNFENNFLIISEYYDSKMNLLNKQISSYRLLAAVSEKLILYSLYKSKTFSNIIDLFLEQGKEIFAFPNVDNDQNNVINNLIDEGAKIVTSLI</sequence>
<protein>
    <recommendedName>
        <fullName evidence="1">Smf/DprA SLOG domain-containing protein</fullName>
    </recommendedName>
</protein>
<gene>
    <name evidence="2" type="ORF">KQ875_01260</name>
</gene>
<keyword evidence="3" id="KW-1185">Reference proteome</keyword>